<organism evidence="1 2">
    <name type="scientific">Acaryochloris marina (strain MBIC 11017)</name>
    <dbReference type="NCBI Taxonomy" id="329726"/>
    <lineage>
        <taxon>Bacteria</taxon>
        <taxon>Bacillati</taxon>
        <taxon>Cyanobacteriota</taxon>
        <taxon>Cyanophyceae</taxon>
        <taxon>Acaryochloridales</taxon>
        <taxon>Acaryochloridaceae</taxon>
        <taxon>Acaryochloris</taxon>
    </lineage>
</organism>
<dbReference type="HOGENOM" id="CLU_024495_0_0_3"/>
<sequence length="725" mass="81093">MEFDFLPKLPKSDLDDRSFDDLVQECLLRIPRYCPEWTHHNPSDPGITLVELFSWLTDQMLLRFNQVPRRNYVTFLELMGVRLQPPSPAKTPVTFYLSAGLSENYTIPMDTEVATLRTETEEAIVFSTDRPVTIGQPQLRHFLTADRAEMEPQLVRDRFAESWNLNPDGEWQGSALSCFNPQPQTGNCFYLVFEPEQPAGNVISVTFKGEAATPTGINPECPPRQWQAWNGVYWQPILLNEADDHTDGFSFARLTRQNGNPLQGADVILHLPQHWPVTNFASYQGRWIRCIYETEQTTQWGYRCSPEIVGVSVQAIGATVDTTQSLQIHNEILGTSDGTPGQAFQLQSAPILPRRAQEYLLVTPIGGIPQRWTEVSDFADSGPEDLHYTIDALTGALQFGPLIREPAQIKVQTQQRMAQSNANLVALAPEQQALKRQYGKVPPKGAELRMATYRTGGGLKGNVQRGMIRILKTAVPYVANVINHQPAQNGTDAESLDAAVIRVPQMLRTRDRAVTKEDFETLALTAGQGAVARVLCLPADQTGTPGQVRLLIVPQVSTDAIERGEGLHPDVLSLTPQLETQISDYLDDRRLLGMAIRYDQPHYVGVTVQAEVALEPNYNNPEAQTQMRHQLQVALYRFLNPITGGPDGRGWPFGRPVYPSDIVTLFQPMPGVRHLGTVQLFELRRQESRWQRILPKEPVIDPGPLGVLCSWQNAPLRSSHAISLL</sequence>
<evidence type="ECO:0000313" key="2">
    <source>
        <dbReference type="Proteomes" id="UP000000268"/>
    </source>
</evidence>
<dbReference type="EMBL" id="CP000828">
    <property type="protein sequence ID" value="ABW31335.1"/>
    <property type="molecule type" value="Genomic_DNA"/>
</dbReference>
<reference evidence="1 2" key="1">
    <citation type="journal article" date="2008" name="Proc. Natl. Acad. Sci. U.S.A.">
        <title>Niche adaptation and genome expansion in the chlorophyll d-producing cyanobacterium Acaryochloris marina.</title>
        <authorList>
            <person name="Swingley W.D."/>
            <person name="Chen M."/>
            <person name="Cheung P.C."/>
            <person name="Conrad A.L."/>
            <person name="Dejesa L.C."/>
            <person name="Hao J."/>
            <person name="Honchak B.M."/>
            <person name="Karbach L.E."/>
            <person name="Kurdoglu A."/>
            <person name="Lahiri S."/>
            <person name="Mastrian S.D."/>
            <person name="Miyashita H."/>
            <person name="Page L."/>
            <person name="Ramakrishna P."/>
            <person name="Satoh S."/>
            <person name="Sattley W.M."/>
            <person name="Shimada Y."/>
            <person name="Taylor H.L."/>
            <person name="Tomo T."/>
            <person name="Tsuchiya T."/>
            <person name="Wang Z.T."/>
            <person name="Raymond J."/>
            <person name="Mimuro M."/>
            <person name="Blankenship R.E."/>
            <person name="Touchman J.W."/>
        </authorList>
    </citation>
    <scope>NUCLEOTIDE SEQUENCE [LARGE SCALE GENOMIC DNA]</scope>
    <source>
        <strain evidence="2">MBIC 11017</strain>
    </source>
</reference>
<dbReference type="Proteomes" id="UP000000268">
    <property type="component" value="Chromosome"/>
</dbReference>
<dbReference type="NCBIfam" id="TIGR02243">
    <property type="entry name" value="putative baseplate assembly protein"/>
    <property type="match status" value="1"/>
</dbReference>
<gene>
    <name evidence="1" type="ordered locus">AM1_6405</name>
</gene>
<dbReference type="STRING" id="329726.AM1_6405"/>
<name>B0C8S3_ACAM1</name>
<dbReference type="eggNOG" id="COG3299">
    <property type="taxonomic scope" value="Bacteria"/>
</dbReference>
<evidence type="ECO:0000313" key="1">
    <source>
        <dbReference type="EMBL" id="ABW31335.1"/>
    </source>
</evidence>
<protein>
    <submittedName>
        <fullName evidence="1">Uncharacterized protein</fullName>
    </submittedName>
</protein>
<dbReference type="InterPro" id="IPR011749">
    <property type="entry name" value="CHP02243"/>
</dbReference>
<keyword evidence="2" id="KW-1185">Reference proteome</keyword>
<dbReference type="OrthoDB" id="9027184at2"/>
<dbReference type="AlphaFoldDB" id="B0C8S3"/>
<proteinExistence type="predicted"/>
<dbReference type="KEGG" id="amr:AM1_6405"/>
<dbReference type="RefSeq" id="WP_012166509.1">
    <property type="nucleotide sequence ID" value="NC_009925.1"/>
</dbReference>
<accession>B0C8S3</accession>